<feature type="transmembrane region" description="Helical" evidence="6">
    <location>
        <begin position="73"/>
        <end position="93"/>
    </location>
</feature>
<feature type="transmembrane region" description="Helical" evidence="6">
    <location>
        <begin position="99"/>
        <end position="119"/>
    </location>
</feature>
<evidence type="ECO:0000256" key="4">
    <source>
        <dbReference type="ARBA" id="ARBA00022989"/>
    </source>
</evidence>
<dbReference type="EMBL" id="JASXSZ010000004">
    <property type="protein sequence ID" value="MDL9980308.1"/>
    <property type="molecule type" value="Genomic_DNA"/>
</dbReference>
<gene>
    <name evidence="8" type="ORF">QSV35_13275</name>
</gene>
<feature type="domain" description="GtrA/DPMS transmembrane" evidence="7">
    <location>
        <begin position="10"/>
        <end position="122"/>
    </location>
</feature>
<evidence type="ECO:0000313" key="9">
    <source>
        <dbReference type="Proteomes" id="UP001235064"/>
    </source>
</evidence>
<organism evidence="8 9">
    <name type="scientific">Microbacterium candidum</name>
    <dbReference type="NCBI Taxonomy" id="3041922"/>
    <lineage>
        <taxon>Bacteria</taxon>
        <taxon>Bacillati</taxon>
        <taxon>Actinomycetota</taxon>
        <taxon>Actinomycetes</taxon>
        <taxon>Micrococcales</taxon>
        <taxon>Microbacteriaceae</taxon>
        <taxon>Microbacterium</taxon>
    </lineage>
</organism>
<protein>
    <submittedName>
        <fullName evidence="8">GtrA family protein</fullName>
    </submittedName>
</protein>
<evidence type="ECO:0000256" key="1">
    <source>
        <dbReference type="ARBA" id="ARBA00004141"/>
    </source>
</evidence>
<keyword evidence="5 6" id="KW-0472">Membrane</keyword>
<accession>A0ABT7N0T5</accession>
<dbReference type="InterPro" id="IPR051401">
    <property type="entry name" value="GtrA_CellWall_Glycosyl"/>
</dbReference>
<dbReference type="RefSeq" id="WP_286289264.1">
    <property type="nucleotide sequence ID" value="NZ_JASXSZ010000004.1"/>
</dbReference>
<name>A0ABT7N0T5_9MICO</name>
<dbReference type="PANTHER" id="PTHR38459">
    <property type="entry name" value="PROPHAGE BACTOPRENOL-LINKED GLUCOSE TRANSLOCASE HOMOLOG"/>
    <property type="match status" value="1"/>
</dbReference>
<comment type="caution">
    <text evidence="8">The sequence shown here is derived from an EMBL/GenBank/DDBJ whole genome shotgun (WGS) entry which is preliminary data.</text>
</comment>
<feature type="transmembrane region" description="Helical" evidence="6">
    <location>
        <begin position="12"/>
        <end position="33"/>
    </location>
</feature>
<evidence type="ECO:0000259" key="7">
    <source>
        <dbReference type="Pfam" id="PF04138"/>
    </source>
</evidence>
<dbReference type="Proteomes" id="UP001235064">
    <property type="component" value="Unassembled WGS sequence"/>
</dbReference>
<evidence type="ECO:0000256" key="6">
    <source>
        <dbReference type="SAM" id="Phobius"/>
    </source>
</evidence>
<reference evidence="8 9" key="1">
    <citation type="submission" date="2023-06" db="EMBL/GenBank/DDBJ databases">
        <title>Microbacterium sp. nov., isolated from a waste landfill.</title>
        <authorList>
            <person name="Wen W."/>
        </authorList>
    </citation>
    <scope>NUCLEOTIDE SEQUENCE [LARGE SCALE GENOMIC DNA]</scope>
    <source>
        <strain evidence="8 9">ASV49</strain>
    </source>
</reference>
<evidence type="ECO:0000256" key="2">
    <source>
        <dbReference type="ARBA" id="ARBA00009399"/>
    </source>
</evidence>
<comment type="subcellular location">
    <subcellularLocation>
        <location evidence="1">Membrane</location>
        <topology evidence="1">Multi-pass membrane protein</topology>
    </subcellularLocation>
</comment>
<evidence type="ECO:0000256" key="3">
    <source>
        <dbReference type="ARBA" id="ARBA00022692"/>
    </source>
</evidence>
<feature type="transmembrane region" description="Helical" evidence="6">
    <location>
        <begin position="39"/>
        <end position="61"/>
    </location>
</feature>
<proteinExistence type="inferred from homology"/>
<evidence type="ECO:0000313" key="8">
    <source>
        <dbReference type="EMBL" id="MDL9980308.1"/>
    </source>
</evidence>
<keyword evidence="3 6" id="KW-0812">Transmembrane</keyword>
<evidence type="ECO:0000256" key="5">
    <source>
        <dbReference type="ARBA" id="ARBA00023136"/>
    </source>
</evidence>
<keyword evidence="4 6" id="KW-1133">Transmembrane helix</keyword>
<dbReference type="PANTHER" id="PTHR38459:SF1">
    <property type="entry name" value="PROPHAGE BACTOPRENOL-LINKED GLUCOSE TRANSLOCASE HOMOLOG"/>
    <property type="match status" value="1"/>
</dbReference>
<dbReference type="InterPro" id="IPR007267">
    <property type="entry name" value="GtrA_DPMS_TM"/>
</dbReference>
<comment type="similarity">
    <text evidence="2">Belongs to the GtrA family.</text>
</comment>
<keyword evidence="9" id="KW-1185">Reference proteome</keyword>
<dbReference type="Pfam" id="PF04138">
    <property type="entry name" value="GtrA_DPMS_TM"/>
    <property type="match status" value="1"/>
</dbReference>
<sequence length="130" mass="14461">MKALAGEAWRYLWVAALGLIVDFGTLVLLTSVLHVEYLLSAAVGFTAGLIVTFVLSELWVFSDPHVRNRWVRFGLFTIIGLVGLGILTLLMWLQVDVLGWHYILAKVLATGVVYAWNFFARRSMYGAAAT</sequence>